<proteinExistence type="inferred from homology"/>
<dbReference type="GO" id="GO:0003677">
    <property type="term" value="F:DNA binding"/>
    <property type="evidence" value="ECO:0007669"/>
    <property type="project" value="UniProtKB-KW"/>
</dbReference>
<dbReference type="Pfam" id="PF00126">
    <property type="entry name" value="HTH_1"/>
    <property type="match status" value="1"/>
</dbReference>
<dbReference type="InterPro" id="IPR037402">
    <property type="entry name" value="YidZ_PBP2"/>
</dbReference>
<evidence type="ECO:0000256" key="1">
    <source>
        <dbReference type="ARBA" id="ARBA00009437"/>
    </source>
</evidence>
<evidence type="ECO:0000256" key="6">
    <source>
        <dbReference type="ARBA" id="ARBA00023163"/>
    </source>
</evidence>
<reference evidence="8 9" key="1">
    <citation type="submission" date="2019-04" db="EMBL/GenBank/DDBJ databases">
        <title>Phreatobacter aquaticus sp. nov.</title>
        <authorList>
            <person name="Choi A."/>
            <person name="Baek K."/>
        </authorList>
    </citation>
    <scope>NUCLEOTIDE SEQUENCE [LARGE SCALE GENOMIC DNA]</scope>
    <source>
        <strain evidence="8 9">NMCR1094</strain>
    </source>
</reference>
<comment type="similarity">
    <text evidence="1">Belongs to the LysR transcriptional regulatory family.</text>
</comment>
<keyword evidence="5" id="KW-0238">DNA-binding</keyword>
<dbReference type="GO" id="GO:0003700">
    <property type="term" value="F:DNA-binding transcription factor activity"/>
    <property type="evidence" value="ECO:0007669"/>
    <property type="project" value="InterPro"/>
</dbReference>
<dbReference type="EMBL" id="CP039865">
    <property type="protein sequence ID" value="QCK88038.1"/>
    <property type="molecule type" value="Genomic_DNA"/>
</dbReference>
<dbReference type="Proteomes" id="UP000298588">
    <property type="component" value="Chromosome"/>
</dbReference>
<dbReference type="RefSeq" id="WP_137101366.1">
    <property type="nucleotide sequence ID" value="NZ_CP039865.1"/>
</dbReference>
<keyword evidence="4" id="KW-0805">Transcription regulation</keyword>
<keyword evidence="2" id="KW-0536">Nodulation</keyword>
<dbReference type="InterPro" id="IPR005119">
    <property type="entry name" value="LysR_subst-bd"/>
</dbReference>
<keyword evidence="9" id="KW-1185">Reference proteome</keyword>
<evidence type="ECO:0000256" key="2">
    <source>
        <dbReference type="ARBA" id="ARBA00022458"/>
    </source>
</evidence>
<dbReference type="SUPFAM" id="SSF46785">
    <property type="entry name" value="Winged helix' DNA-binding domain"/>
    <property type="match status" value="1"/>
</dbReference>
<dbReference type="PANTHER" id="PTHR30118">
    <property type="entry name" value="HTH-TYPE TRANSCRIPTIONAL REGULATOR LEUO-RELATED"/>
    <property type="match status" value="1"/>
</dbReference>
<dbReference type="OrthoDB" id="8339333at2"/>
<dbReference type="SUPFAM" id="SSF53850">
    <property type="entry name" value="Periplasmic binding protein-like II"/>
    <property type="match status" value="1"/>
</dbReference>
<evidence type="ECO:0000256" key="5">
    <source>
        <dbReference type="ARBA" id="ARBA00023125"/>
    </source>
</evidence>
<dbReference type="PANTHER" id="PTHR30118:SF6">
    <property type="entry name" value="HTH-TYPE TRANSCRIPTIONAL REGULATOR LEUO"/>
    <property type="match status" value="1"/>
</dbReference>
<dbReference type="Pfam" id="PF03466">
    <property type="entry name" value="LysR_substrate"/>
    <property type="match status" value="1"/>
</dbReference>
<evidence type="ECO:0000256" key="3">
    <source>
        <dbReference type="ARBA" id="ARBA00022491"/>
    </source>
</evidence>
<dbReference type="PROSITE" id="PS50931">
    <property type="entry name" value="HTH_LYSR"/>
    <property type="match status" value="1"/>
</dbReference>
<dbReference type="InterPro" id="IPR036388">
    <property type="entry name" value="WH-like_DNA-bd_sf"/>
</dbReference>
<evidence type="ECO:0000256" key="4">
    <source>
        <dbReference type="ARBA" id="ARBA00023015"/>
    </source>
</evidence>
<dbReference type="InterPro" id="IPR000847">
    <property type="entry name" value="LysR_HTH_N"/>
</dbReference>
<accession>A0A4D7QKA2</accession>
<name>A0A4D7QKA2_9HYPH</name>
<organism evidence="8 9">
    <name type="scientific">Phreatobacter aquaticus</name>
    <dbReference type="NCBI Taxonomy" id="2570229"/>
    <lineage>
        <taxon>Bacteria</taxon>
        <taxon>Pseudomonadati</taxon>
        <taxon>Pseudomonadota</taxon>
        <taxon>Alphaproteobacteria</taxon>
        <taxon>Hyphomicrobiales</taxon>
        <taxon>Phreatobacteraceae</taxon>
        <taxon>Phreatobacter</taxon>
    </lineage>
</organism>
<keyword evidence="6" id="KW-0804">Transcription</keyword>
<evidence type="ECO:0000313" key="9">
    <source>
        <dbReference type="Proteomes" id="UP000298588"/>
    </source>
</evidence>
<keyword evidence="3" id="KW-0678">Repressor</keyword>
<evidence type="ECO:0000313" key="8">
    <source>
        <dbReference type="EMBL" id="QCK88038.1"/>
    </source>
</evidence>
<protein>
    <submittedName>
        <fullName evidence="8">LysR family transcriptional regulator</fullName>
    </submittedName>
</protein>
<dbReference type="Gene3D" id="1.10.10.10">
    <property type="entry name" value="Winged helix-like DNA-binding domain superfamily/Winged helix DNA-binding domain"/>
    <property type="match status" value="1"/>
</dbReference>
<evidence type="ECO:0000259" key="7">
    <source>
        <dbReference type="PROSITE" id="PS50931"/>
    </source>
</evidence>
<dbReference type="CDD" id="cd08417">
    <property type="entry name" value="PBP2_Nitroaromatics_like"/>
    <property type="match status" value="1"/>
</dbReference>
<gene>
    <name evidence="8" type="ORF">E8L99_20905</name>
</gene>
<dbReference type="PRINTS" id="PR00039">
    <property type="entry name" value="HTHLYSR"/>
</dbReference>
<sequence>MMQKPIRNLDLNLLVVFEAVYSAGNISHAARQLALTQPAVSNSIARLRDHFGDPLFVRDVRGVKPTIRSQQMIGPVRDALRLIGEQLEDGAEIDLAIYKRLFRVVIADPLEPSIMPPLVREIDAHAPGIVVESRPPSQTQIVTELNAGTLDLACFTYFASAPGLVIELLCPIDVVAVARREHPGIAGTLDAETFARLGHVTFINELKSATNIERDIVEGGVRRRVPYMTNSLWSIAAMAGRTDLIGILPRTFAQELADGFNLALYETPMPITSQSLYMIWHERNERDIGHRWLRQKLKSTADAVFGLVG</sequence>
<feature type="domain" description="HTH lysR-type" evidence="7">
    <location>
        <begin position="9"/>
        <end position="66"/>
    </location>
</feature>
<dbReference type="KEGG" id="paqt:E8L99_20905"/>
<dbReference type="InterPro" id="IPR050389">
    <property type="entry name" value="LysR-type_TF"/>
</dbReference>
<dbReference type="InterPro" id="IPR036390">
    <property type="entry name" value="WH_DNA-bd_sf"/>
</dbReference>
<dbReference type="AlphaFoldDB" id="A0A4D7QKA2"/>
<dbReference type="Gene3D" id="3.40.190.10">
    <property type="entry name" value="Periplasmic binding protein-like II"/>
    <property type="match status" value="2"/>
</dbReference>